<dbReference type="GO" id="GO:0015171">
    <property type="term" value="F:amino acid transmembrane transporter activity"/>
    <property type="evidence" value="ECO:0007669"/>
    <property type="project" value="TreeGrafter"/>
</dbReference>
<evidence type="ECO:0000256" key="1">
    <source>
        <dbReference type="ARBA" id="ARBA00004141"/>
    </source>
</evidence>
<feature type="transmembrane region" description="Helical" evidence="8">
    <location>
        <begin position="111"/>
        <end position="132"/>
    </location>
</feature>
<feature type="transmembrane region" description="Helical" evidence="8">
    <location>
        <begin position="375"/>
        <end position="394"/>
    </location>
</feature>
<feature type="transmembrane region" description="Helical" evidence="8">
    <location>
        <begin position="158"/>
        <end position="177"/>
    </location>
</feature>
<evidence type="ECO:0000256" key="2">
    <source>
        <dbReference type="ARBA" id="ARBA00022448"/>
    </source>
</evidence>
<feature type="transmembrane region" description="Helical" evidence="8">
    <location>
        <begin position="269"/>
        <end position="291"/>
    </location>
</feature>
<keyword evidence="5 8" id="KW-1133">Transmembrane helix</keyword>
<feature type="compositionally biased region" description="Low complexity" evidence="7">
    <location>
        <begin position="1"/>
        <end position="18"/>
    </location>
</feature>
<dbReference type="GO" id="GO:0016020">
    <property type="term" value="C:membrane"/>
    <property type="evidence" value="ECO:0007669"/>
    <property type="project" value="UniProtKB-SubCell"/>
</dbReference>
<comment type="caution">
    <text evidence="10">The sequence shown here is derived from an EMBL/GenBank/DDBJ whole genome shotgun (WGS) entry which is preliminary data.</text>
</comment>
<keyword evidence="3 8" id="KW-0812">Transmembrane</keyword>
<protein>
    <recommendedName>
        <fullName evidence="9">Amino acid permease/ SLC12A domain-containing protein</fullName>
    </recommendedName>
</protein>
<dbReference type="AlphaFoldDB" id="A0A9P5ZD12"/>
<feature type="transmembrane region" description="Helical" evidence="8">
    <location>
        <begin position="189"/>
        <end position="209"/>
    </location>
</feature>
<dbReference type="EMBL" id="MU155133">
    <property type="protein sequence ID" value="KAF9485823.1"/>
    <property type="molecule type" value="Genomic_DNA"/>
</dbReference>
<evidence type="ECO:0000256" key="5">
    <source>
        <dbReference type="ARBA" id="ARBA00022989"/>
    </source>
</evidence>
<evidence type="ECO:0000259" key="9">
    <source>
        <dbReference type="Pfam" id="PF00324"/>
    </source>
</evidence>
<dbReference type="PROSITE" id="PS00218">
    <property type="entry name" value="AMINO_ACID_PERMEASE_1"/>
    <property type="match status" value="1"/>
</dbReference>
<evidence type="ECO:0000256" key="4">
    <source>
        <dbReference type="ARBA" id="ARBA00022970"/>
    </source>
</evidence>
<accession>A0A9P5ZD12</accession>
<proteinExistence type="predicted"/>
<dbReference type="InterPro" id="IPR004841">
    <property type="entry name" value="AA-permease/SLC12A_dom"/>
</dbReference>
<feature type="transmembrane region" description="Helical" evidence="8">
    <location>
        <begin position="229"/>
        <end position="248"/>
    </location>
</feature>
<dbReference type="PANTHER" id="PTHR43341">
    <property type="entry name" value="AMINO ACID PERMEASE"/>
    <property type="match status" value="1"/>
</dbReference>
<gene>
    <name evidence="10" type="ORF">BDN70DRAFT_870714</name>
</gene>
<name>A0A9P5ZD12_9AGAR</name>
<feature type="transmembrane region" description="Helical" evidence="8">
    <location>
        <begin position="400"/>
        <end position="423"/>
    </location>
</feature>
<organism evidence="10 11">
    <name type="scientific">Pholiota conissans</name>
    <dbReference type="NCBI Taxonomy" id="109636"/>
    <lineage>
        <taxon>Eukaryota</taxon>
        <taxon>Fungi</taxon>
        <taxon>Dikarya</taxon>
        <taxon>Basidiomycota</taxon>
        <taxon>Agaricomycotina</taxon>
        <taxon>Agaricomycetes</taxon>
        <taxon>Agaricomycetidae</taxon>
        <taxon>Agaricales</taxon>
        <taxon>Agaricineae</taxon>
        <taxon>Strophariaceae</taxon>
        <taxon>Pholiota</taxon>
    </lineage>
</organism>
<keyword evidence="2" id="KW-0813">Transport</keyword>
<feature type="domain" description="Amino acid permease/ SLC12A" evidence="9">
    <location>
        <begin position="51"/>
        <end position="499"/>
    </location>
</feature>
<dbReference type="FunFam" id="1.20.1740.10:FF:000001">
    <property type="entry name" value="Amino acid permease"/>
    <property type="match status" value="1"/>
</dbReference>
<dbReference type="InterPro" id="IPR004840">
    <property type="entry name" value="Amino_acid_permease_CS"/>
</dbReference>
<feature type="transmembrane region" description="Helical" evidence="8">
    <location>
        <begin position="311"/>
        <end position="336"/>
    </location>
</feature>
<keyword evidence="6 8" id="KW-0472">Membrane</keyword>
<feature type="region of interest" description="Disordered" evidence="7">
    <location>
        <begin position="1"/>
        <end position="41"/>
    </location>
</feature>
<dbReference type="Proteomes" id="UP000807469">
    <property type="component" value="Unassembled WGS sequence"/>
</dbReference>
<feature type="transmembrane region" description="Helical" evidence="8">
    <location>
        <begin position="78"/>
        <end position="99"/>
    </location>
</feature>
<dbReference type="Gene3D" id="1.20.1740.10">
    <property type="entry name" value="Amino acid/polyamine transporter I"/>
    <property type="match status" value="1"/>
</dbReference>
<evidence type="ECO:0000256" key="8">
    <source>
        <dbReference type="SAM" id="Phobius"/>
    </source>
</evidence>
<dbReference type="Pfam" id="PF00324">
    <property type="entry name" value="AA_permease"/>
    <property type="match status" value="1"/>
</dbReference>
<dbReference type="OrthoDB" id="3900342at2759"/>
<evidence type="ECO:0000313" key="10">
    <source>
        <dbReference type="EMBL" id="KAF9485823.1"/>
    </source>
</evidence>
<feature type="transmembrane region" description="Helical" evidence="8">
    <location>
        <begin position="477"/>
        <end position="497"/>
    </location>
</feature>
<dbReference type="InterPro" id="IPR050524">
    <property type="entry name" value="APC_YAT"/>
</dbReference>
<evidence type="ECO:0000313" key="11">
    <source>
        <dbReference type="Proteomes" id="UP000807469"/>
    </source>
</evidence>
<keyword evidence="11" id="KW-1185">Reference proteome</keyword>
<sequence length="577" mass="63684">MASSSNAALLPSSSQPPNYGATASNPGAHESTPDERAHHTALQRGLSARQVQMIAIAGTIGTGLFLGTGRSLAQGGPASMLICYSIVGFIVYVTLLLLGEMATQYPVAGSFNAYTTRFFSPAYGFALAWNYWFNDAVSVASDLTAAQLVLQFWDVKHAWIVSVVFWVFLVGVNALHVRGYGELEYWLSSLKIVTVVLFIIIGAFVNVGFNSHHKFIGLENWRITGAPFVGGFGGFAKVFVTASFAFGGTESLGITAGETKNPSKNMPRVVNLVFWRIMIFYILTILIIGLNVPWNYPNLSNRSTTTSPFTIVFKSAGSSVAASFMNTVILTSVLSAGNHALFAGTRVLYGLSVTTPPQGPKIFGWTTNAGTPLPALFMTSSISVLCFFTSFIGSGELWGWLQNIVGVSNQIAWLSIGLSSWQFRKAWIQQGRPLADLKYRASWTWPWGPPFVIISVSILILIQGWSSVIPKFSPVEFVSFYVEIPIIIIMFMAWMVFRRPAPQLPTTPQSDARTPLLFSQGHRDAHKSKFHDLVDVNTVDLHVDEYEEEEEDIRDDEVTKRLNSKGRLFWSLYYWLV</sequence>
<evidence type="ECO:0000256" key="6">
    <source>
        <dbReference type="ARBA" id="ARBA00023136"/>
    </source>
</evidence>
<reference evidence="10" key="1">
    <citation type="submission" date="2020-11" db="EMBL/GenBank/DDBJ databases">
        <authorList>
            <consortium name="DOE Joint Genome Institute"/>
            <person name="Ahrendt S."/>
            <person name="Riley R."/>
            <person name="Andreopoulos W."/>
            <person name="Labutti K."/>
            <person name="Pangilinan J."/>
            <person name="Ruiz-Duenas F.J."/>
            <person name="Barrasa J.M."/>
            <person name="Sanchez-Garcia M."/>
            <person name="Camarero S."/>
            <person name="Miyauchi S."/>
            <person name="Serrano A."/>
            <person name="Linde D."/>
            <person name="Babiker R."/>
            <person name="Drula E."/>
            <person name="Ayuso-Fernandez I."/>
            <person name="Pacheco R."/>
            <person name="Padilla G."/>
            <person name="Ferreira P."/>
            <person name="Barriuso J."/>
            <person name="Kellner H."/>
            <person name="Castanera R."/>
            <person name="Alfaro M."/>
            <person name="Ramirez L."/>
            <person name="Pisabarro A.G."/>
            <person name="Kuo A."/>
            <person name="Tritt A."/>
            <person name="Lipzen A."/>
            <person name="He G."/>
            <person name="Yan M."/>
            <person name="Ng V."/>
            <person name="Cullen D."/>
            <person name="Martin F."/>
            <person name="Rosso M.-N."/>
            <person name="Henrissat B."/>
            <person name="Hibbett D."/>
            <person name="Martinez A.T."/>
            <person name="Grigoriev I.V."/>
        </authorList>
    </citation>
    <scope>NUCLEOTIDE SEQUENCE</scope>
    <source>
        <strain evidence="10">CIRM-BRFM 674</strain>
    </source>
</reference>
<evidence type="ECO:0000256" key="7">
    <source>
        <dbReference type="SAM" id="MobiDB-lite"/>
    </source>
</evidence>
<feature type="transmembrane region" description="Helical" evidence="8">
    <location>
        <begin position="444"/>
        <end position="465"/>
    </location>
</feature>
<feature type="transmembrane region" description="Helical" evidence="8">
    <location>
        <begin position="53"/>
        <end position="72"/>
    </location>
</feature>
<keyword evidence="4" id="KW-0029">Amino-acid transport</keyword>
<dbReference type="PANTHER" id="PTHR43341:SF3">
    <property type="entry name" value="AMINO-ACID PERMEASE PB1C11.02-RELATED"/>
    <property type="match status" value="1"/>
</dbReference>
<comment type="subcellular location">
    <subcellularLocation>
        <location evidence="1">Membrane</location>
        <topology evidence="1">Multi-pass membrane protein</topology>
    </subcellularLocation>
</comment>
<evidence type="ECO:0000256" key="3">
    <source>
        <dbReference type="ARBA" id="ARBA00022692"/>
    </source>
</evidence>